<dbReference type="InterPro" id="IPR036514">
    <property type="entry name" value="SGNH_hydro_sf"/>
</dbReference>
<dbReference type="Gene3D" id="2.60.120.430">
    <property type="entry name" value="Galactose-binding lectin"/>
    <property type="match status" value="1"/>
</dbReference>
<dbReference type="RefSeq" id="WP_311707588.1">
    <property type="nucleotide sequence ID" value="NZ_JAVREL010000021.1"/>
</dbReference>
<reference evidence="9" key="1">
    <citation type="submission" date="2023-07" db="EMBL/GenBank/DDBJ databases">
        <title>30 novel species of actinomycetes from the DSMZ collection.</title>
        <authorList>
            <person name="Nouioui I."/>
        </authorList>
    </citation>
    <scope>NUCLEOTIDE SEQUENCE [LARGE SCALE GENOMIC DNA]</scope>
    <source>
        <strain evidence="9">DSM 44938</strain>
    </source>
</reference>
<dbReference type="EMBL" id="JAVREL010000021">
    <property type="protein sequence ID" value="MDT0346463.1"/>
    <property type="molecule type" value="Genomic_DNA"/>
</dbReference>
<accession>A0ABU2N054</accession>
<proteinExistence type="inferred from homology"/>
<sequence length="517" mass="55607">MGGTAQPRTGRRRRRAVLRAGLIGLVTAAATAAGLALPGTAAAAEDDGRPTVYIASDSTAQTYDPYWAPQMGWGQVIDRFFSEDVTIANHAIGGRSSRSFIEQGRLDAILNEIQPGDYLFVQFGHNDATISRPERYTPPEDYQEYLRNDYIAGARERGAIPVIVTPVSRRDFNAATGLFNVSFPEYVEKAVEVAEQENVPLVDLSASSRAYLDSIGPLEAKSVFLHVPPGVYPNRPNGTIDETHFQEYGAVQMARLIAQDVAGLDVPLAAEVENTGPPRERPDRPAGVTATGVSHEGARLTWDAVPGADLYRVQTRPKDDADAEFTPATTSPIPLADLGGLAESTRYEVRVIAVNGKGQSPPSAKLRLETLTADQRFDFGPVGALVADGFAGVTTETLYSPDLGYGFTDTANVISRDRGEGFDAMERDFVAYFEGRYEFKTDVPNGTYAVTAHVGDPAGASRSGFVFEGGDRGQVIPARNSVTRQTFTLVSVQDGQLNVTVYGQTGHLNGLVLTRVG</sequence>
<dbReference type="PANTHER" id="PTHR43695">
    <property type="entry name" value="PUTATIVE (AFU_ORTHOLOGUE AFUA_2G17250)-RELATED"/>
    <property type="match status" value="1"/>
</dbReference>
<dbReference type="PROSITE" id="PS50853">
    <property type="entry name" value="FN3"/>
    <property type="match status" value="1"/>
</dbReference>
<dbReference type="InterPro" id="IPR036116">
    <property type="entry name" value="FN3_sf"/>
</dbReference>
<feature type="chain" id="PRO_5045294492" evidence="6">
    <location>
        <begin position="44"/>
        <end position="517"/>
    </location>
</feature>
<dbReference type="Proteomes" id="UP001183246">
    <property type="component" value="Unassembled WGS sequence"/>
</dbReference>
<dbReference type="Gene3D" id="3.40.50.1110">
    <property type="entry name" value="SGNH hydrolase"/>
    <property type="match status" value="1"/>
</dbReference>
<name>A0ABU2N054_9ACTN</name>
<evidence type="ECO:0000256" key="2">
    <source>
        <dbReference type="ARBA" id="ARBA00022801"/>
    </source>
</evidence>
<dbReference type="SUPFAM" id="SSF49785">
    <property type="entry name" value="Galactose-binding domain-like"/>
    <property type="match status" value="1"/>
</dbReference>
<dbReference type="Pfam" id="PF00041">
    <property type="entry name" value="fn3"/>
    <property type="match status" value="1"/>
</dbReference>
<dbReference type="InterPro" id="IPR008979">
    <property type="entry name" value="Galactose-bd-like_sf"/>
</dbReference>
<protein>
    <submittedName>
        <fullName evidence="8">Fibronectin type III domain-containing protein</fullName>
    </submittedName>
</protein>
<comment type="similarity">
    <text evidence="1">Belongs to the 'GDSL' lipolytic enzyme family.</text>
</comment>
<dbReference type="CDD" id="cd01821">
    <property type="entry name" value="Rhamnogalacturan_acetylesterase_like"/>
    <property type="match status" value="1"/>
</dbReference>
<dbReference type="InterPro" id="IPR003961">
    <property type="entry name" value="FN3_dom"/>
</dbReference>
<evidence type="ECO:0000259" key="7">
    <source>
        <dbReference type="PROSITE" id="PS50853"/>
    </source>
</evidence>
<evidence type="ECO:0000256" key="3">
    <source>
        <dbReference type="ARBA" id="ARBA00023295"/>
    </source>
</evidence>
<comment type="caution">
    <text evidence="8">The sequence shown here is derived from an EMBL/GenBank/DDBJ whole genome shotgun (WGS) entry which is preliminary data.</text>
</comment>
<evidence type="ECO:0000313" key="9">
    <source>
        <dbReference type="Proteomes" id="UP001183246"/>
    </source>
</evidence>
<dbReference type="InterPro" id="IPR013783">
    <property type="entry name" value="Ig-like_fold"/>
</dbReference>
<dbReference type="Pfam" id="PF00657">
    <property type="entry name" value="Lipase_GDSL"/>
    <property type="match status" value="1"/>
</dbReference>
<dbReference type="CDD" id="cd00063">
    <property type="entry name" value="FN3"/>
    <property type="match status" value="1"/>
</dbReference>
<feature type="signal peptide" evidence="6">
    <location>
        <begin position="1"/>
        <end position="43"/>
    </location>
</feature>
<keyword evidence="3" id="KW-0326">Glycosidase</keyword>
<keyword evidence="9" id="KW-1185">Reference proteome</keyword>
<dbReference type="Gene3D" id="2.60.40.10">
    <property type="entry name" value="Immunoglobulins"/>
    <property type="match status" value="1"/>
</dbReference>
<feature type="domain" description="Fibronectin type-III" evidence="7">
    <location>
        <begin position="284"/>
        <end position="373"/>
    </location>
</feature>
<gene>
    <name evidence="8" type="ORF">RM590_28350</name>
</gene>
<evidence type="ECO:0000256" key="1">
    <source>
        <dbReference type="ARBA" id="ARBA00008668"/>
    </source>
</evidence>
<keyword evidence="2" id="KW-0378">Hydrolase</keyword>
<dbReference type="Pfam" id="PF21254">
    <property type="entry name" value="AGA-YXIM_GBD"/>
    <property type="match status" value="1"/>
</dbReference>
<dbReference type="InterPro" id="IPR037459">
    <property type="entry name" value="RhgT-like"/>
</dbReference>
<dbReference type="InterPro" id="IPR001087">
    <property type="entry name" value="GDSL"/>
</dbReference>
<evidence type="ECO:0000313" key="8">
    <source>
        <dbReference type="EMBL" id="MDT0346463.1"/>
    </source>
</evidence>
<keyword evidence="4" id="KW-0624">Polysaccharide degradation</keyword>
<organism evidence="8 9">
    <name type="scientific">Streptomyces litchfieldiae</name>
    <dbReference type="NCBI Taxonomy" id="3075543"/>
    <lineage>
        <taxon>Bacteria</taxon>
        <taxon>Bacillati</taxon>
        <taxon>Actinomycetota</taxon>
        <taxon>Actinomycetes</taxon>
        <taxon>Kitasatosporales</taxon>
        <taxon>Streptomycetaceae</taxon>
        <taxon>Streptomyces</taxon>
    </lineage>
</organism>
<feature type="region of interest" description="Disordered" evidence="5">
    <location>
        <begin position="273"/>
        <end position="293"/>
    </location>
</feature>
<keyword evidence="4" id="KW-0119">Carbohydrate metabolism</keyword>
<dbReference type="SUPFAM" id="SSF52266">
    <property type="entry name" value="SGNH hydrolase"/>
    <property type="match status" value="1"/>
</dbReference>
<dbReference type="InterPro" id="IPR049033">
    <property type="entry name" value="AGA-YXIM_GBD"/>
</dbReference>
<dbReference type="PROSITE" id="PS51318">
    <property type="entry name" value="TAT"/>
    <property type="match status" value="1"/>
</dbReference>
<dbReference type="InterPro" id="IPR006311">
    <property type="entry name" value="TAT_signal"/>
</dbReference>
<evidence type="ECO:0000256" key="4">
    <source>
        <dbReference type="ARBA" id="ARBA00023326"/>
    </source>
</evidence>
<keyword evidence="6" id="KW-0732">Signal</keyword>
<dbReference type="PANTHER" id="PTHR43695:SF1">
    <property type="entry name" value="RHAMNOGALACTURONAN ACETYLESTERASE"/>
    <property type="match status" value="1"/>
</dbReference>
<dbReference type="SUPFAM" id="SSF49265">
    <property type="entry name" value="Fibronectin type III"/>
    <property type="match status" value="1"/>
</dbReference>
<evidence type="ECO:0000256" key="6">
    <source>
        <dbReference type="SAM" id="SignalP"/>
    </source>
</evidence>
<evidence type="ECO:0000256" key="5">
    <source>
        <dbReference type="SAM" id="MobiDB-lite"/>
    </source>
</evidence>
<dbReference type="SMART" id="SM00060">
    <property type="entry name" value="FN3"/>
    <property type="match status" value="1"/>
</dbReference>